<keyword evidence="3" id="KW-1185">Reference proteome</keyword>
<accession>A0A328AT55</accession>
<dbReference type="Proteomes" id="UP000249725">
    <property type="component" value="Unassembled WGS sequence"/>
</dbReference>
<evidence type="ECO:0000313" key="3">
    <source>
        <dbReference type="Proteomes" id="UP000249725"/>
    </source>
</evidence>
<protein>
    <submittedName>
        <fullName evidence="2">Crp/Fnr family transcriptional regulator</fullName>
    </submittedName>
</protein>
<dbReference type="AlphaFoldDB" id="A0A328AT55"/>
<dbReference type="Pfam" id="PF13545">
    <property type="entry name" value="HTH_Crp_2"/>
    <property type="match status" value="1"/>
</dbReference>
<name>A0A328AT55_9CAUL</name>
<feature type="domain" description="HTH crp-type" evidence="1">
    <location>
        <begin position="185"/>
        <end position="250"/>
    </location>
</feature>
<comment type="caution">
    <text evidence="2">The sequence shown here is derived from an EMBL/GenBank/DDBJ whole genome shotgun (WGS) entry which is preliminary data.</text>
</comment>
<dbReference type="InterPro" id="IPR014710">
    <property type="entry name" value="RmlC-like_jellyroll"/>
</dbReference>
<evidence type="ECO:0000313" key="2">
    <source>
        <dbReference type="EMBL" id="RAK58130.1"/>
    </source>
</evidence>
<dbReference type="Gene3D" id="1.10.10.10">
    <property type="entry name" value="Winged helix-like DNA-binding domain superfamily/Winged helix DNA-binding domain"/>
    <property type="match status" value="1"/>
</dbReference>
<dbReference type="EMBL" id="QFYR01000001">
    <property type="protein sequence ID" value="RAK58130.1"/>
    <property type="molecule type" value="Genomic_DNA"/>
</dbReference>
<dbReference type="InterPro" id="IPR036388">
    <property type="entry name" value="WH-like_DNA-bd_sf"/>
</dbReference>
<sequence length="281" mass="30572">MLVPLRAGRSSSAQTGRRTIAWATDLGEMTQSAVERASALERAIVGLRRSGGLEAAAAEALRAISGPIERYPAARAVSPVAGEPRTKWMLSGWACEMRVLPDGRRQIYSFALPGDVVLSRPVNVSGPCSLVALTPIECVDVAHLLSRARKPDRDEISKAMNRALHEMQERRYEAIVRLGRRSAVQRVADLLLELHDRLSDVGLVSDDGFRLPLTQEHFADALGLSVVHVNRSLRTLRLNKLVNFRFGRASGFDRAGLITFSQSSLESLPRTAFAGGDPAAA</sequence>
<dbReference type="InterPro" id="IPR012318">
    <property type="entry name" value="HTH_CRP"/>
</dbReference>
<dbReference type="GO" id="GO:0003677">
    <property type="term" value="F:DNA binding"/>
    <property type="evidence" value="ECO:0007669"/>
    <property type="project" value="InterPro"/>
</dbReference>
<dbReference type="SUPFAM" id="SSF46785">
    <property type="entry name" value="Winged helix' DNA-binding domain"/>
    <property type="match status" value="1"/>
</dbReference>
<dbReference type="InterPro" id="IPR036390">
    <property type="entry name" value="WH_DNA-bd_sf"/>
</dbReference>
<dbReference type="Gene3D" id="2.60.120.10">
    <property type="entry name" value="Jelly Rolls"/>
    <property type="match status" value="1"/>
</dbReference>
<reference evidence="3" key="1">
    <citation type="submission" date="2018-05" db="EMBL/GenBank/DDBJ databases">
        <authorList>
            <person name="Li X."/>
        </authorList>
    </citation>
    <scope>NUCLEOTIDE SEQUENCE [LARGE SCALE GENOMIC DNA]</scope>
    <source>
        <strain evidence="3">YIM 73061</strain>
    </source>
</reference>
<dbReference type="OrthoDB" id="7584044at2"/>
<proteinExistence type="predicted"/>
<gene>
    <name evidence="2" type="ORF">DJ018_09555</name>
</gene>
<evidence type="ECO:0000259" key="1">
    <source>
        <dbReference type="Pfam" id="PF13545"/>
    </source>
</evidence>
<organism evidence="2 3">
    <name type="scientific">Phenylobacterium deserti</name>
    <dbReference type="NCBI Taxonomy" id="1914756"/>
    <lineage>
        <taxon>Bacteria</taxon>
        <taxon>Pseudomonadati</taxon>
        <taxon>Pseudomonadota</taxon>
        <taxon>Alphaproteobacteria</taxon>
        <taxon>Caulobacterales</taxon>
        <taxon>Caulobacteraceae</taxon>
        <taxon>Phenylobacterium</taxon>
    </lineage>
</organism>
<dbReference type="GO" id="GO:0006355">
    <property type="term" value="P:regulation of DNA-templated transcription"/>
    <property type="evidence" value="ECO:0007669"/>
    <property type="project" value="InterPro"/>
</dbReference>